<dbReference type="PROSITE" id="PS50112">
    <property type="entry name" value="PAS"/>
    <property type="match status" value="1"/>
</dbReference>
<dbReference type="InterPro" id="IPR052994">
    <property type="entry name" value="Tiny_macrocysts_regulators"/>
</dbReference>
<dbReference type="PANTHER" id="PTHR31600">
    <property type="entry name" value="TINY MACROCYSTS PROTEIN B-RELATED"/>
    <property type="match status" value="1"/>
</dbReference>
<evidence type="ECO:0000256" key="2">
    <source>
        <dbReference type="ARBA" id="ARBA00022606"/>
    </source>
</evidence>
<dbReference type="RefSeq" id="XP_013899276.1">
    <property type="nucleotide sequence ID" value="XM_014043822.1"/>
</dbReference>
<dbReference type="GO" id="GO:0009881">
    <property type="term" value="F:photoreceptor activity"/>
    <property type="evidence" value="ECO:0007669"/>
    <property type="project" value="UniProtKB-KW"/>
</dbReference>
<evidence type="ECO:0000256" key="1">
    <source>
        <dbReference type="ARBA" id="ARBA00022543"/>
    </source>
</evidence>
<feature type="domain" description="PAS" evidence="4">
    <location>
        <begin position="54"/>
        <end position="109"/>
    </location>
</feature>
<keyword evidence="2" id="KW-0716">Sensory transduction</keyword>
<dbReference type="NCBIfam" id="TIGR00229">
    <property type="entry name" value="sensory_box"/>
    <property type="match status" value="1"/>
</dbReference>
<dbReference type="InterPro" id="IPR013767">
    <property type="entry name" value="PAS_fold"/>
</dbReference>
<organism evidence="5 6">
    <name type="scientific">Monoraphidium neglectum</name>
    <dbReference type="NCBI Taxonomy" id="145388"/>
    <lineage>
        <taxon>Eukaryota</taxon>
        <taxon>Viridiplantae</taxon>
        <taxon>Chlorophyta</taxon>
        <taxon>core chlorophytes</taxon>
        <taxon>Chlorophyceae</taxon>
        <taxon>CS clade</taxon>
        <taxon>Sphaeropleales</taxon>
        <taxon>Selenastraceae</taxon>
        <taxon>Monoraphidium</taxon>
    </lineage>
</organism>
<dbReference type="Proteomes" id="UP000054498">
    <property type="component" value="Unassembled WGS sequence"/>
</dbReference>
<dbReference type="InterPro" id="IPR000014">
    <property type="entry name" value="PAS"/>
</dbReference>
<accession>A0A0D2MHU6</accession>
<name>A0A0D2MHU6_9CHLO</name>
<sequence length="560" mass="58426">MIASILCGGLIERASGVPVEERAEASLSLETKLLHKFLPPVDVCVGVQYAGSASEVILILTIQASTLAGAMMVVDHKSRVVYATTQLGAMLGYSARQVASMDLASLIPPPYSQMHAGFMKELATKPPATSCRAGAVVHLLRSNGVKVPVTLHLSTHDDGERLQHVVRVTPSSDAAAMDRARLVLGVDGSGIITRVNPGPSRALFGCSPQDMVGRPVRAFVNVFGEWSRMHGEDASLLTALGLRALDGADEAWRVGVLAQGDGDSKVDSRTSASTLTAALQQRNRVRPALLQAQVVIKDPEDEACTHSGSGRVPAFAAAAAPDAAASAGDEEEASLQLVLWRADALAAVVELDKALTVVRADAAAGLLFGVSSKMMINKDFKRLAGLPQSATASDLMTAATGEVGPGKKGGLKAGAAPKVGVRKRLHTTHADGLAGGNGISYGVASVGDASVSQASGSEPGDGAGSAVGDGQAEEELAADFRRAKRLKKLNRMMTSSAAQSSTLRFKQQTWLCFGVILVAHVVGYAILSTQIQKRFEWVQEPGAVEEKGERVLPGVDAEHL</sequence>
<dbReference type="CDD" id="cd00130">
    <property type="entry name" value="PAS"/>
    <property type="match status" value="2"/>
</dbReference>
<evidence type="ECO:0000313" key="5">
    <source>
        <dbReference type="EMBL" id="KIZ00257.1"/>
    </source>
</evidence>
<evidence type="ECO:0000256" key="3">
    <source>
        <dbReference type="SAM" id="MobiDB-lite"/>
    </source>
</evidence>
<dbReference type="GO" id="GO:0006355">
    <property type="term" value="P:regulation of DNA-templated transcription"/>
    <property type="evidence" value="ECO:0007669"/>
    <property type="project" value="InterPro"/>
</dbReference>
<gene>
    <name evidence="5" type="ORF">MNEG_7706</name>
</gene>
<keyword evidence="1" id="KW-0675">Receptor</keyword>
<keyword evidence="6" id="KW-1185">Reference proteome</keyword>
<dbReference type="SMART" id="SM00091">
    <property type="entry name" value="PAS"/>
    <property type="match status" value="2"/>
</dbReference>
<evidence type="ECO:0000313" key="6">
    <source>
        <dbReference type="Proteomes" id="UP000054498"/>
    </source>
</evidence>
<keyword evidence="1" id="KW-0157">Chromophore</keyword>
<feature type="region of interest" description="Disordered" evidence="3">
    <location>
        <begin position="450"/>
        <end position="471"/>
    </location>
</feature>
<dbReference type="OrthoDB" id="542352at2759"/>
<dbReference type="Pfam" id="PF00989">
    <property type="entry name" value="PAS"/>
    <property type="match status" value="1"/>
</dbReference>
<dbReference type="EMBL" id="KK101609">
    <property type="protein sequence ID" value="KIZ00257.1"/>
    <property type="molecule type" value="Genomic_DNA"/>
</dbReference>
<keyword evidence="1" id="KW-0600">Photoreceptor protein</keyword>
<dbReference type="Gene3D" id="3.30.450.20">
    <property type="entry name" value="PAS domain"/>
    <property type="match status" value="1"/>
</dbReference>
<dbReference type="SUPFAM" id="SSF55785">
    <property type="entry name" value="PYP-like sensor domain (PAS domain)"/>
    <property type="match status" value="1"/>
</dbReference>
<dbReference type="AlphaFoldDB" id="A0A0D2MHU6"/>
<evidence type="ECO:0000259" key="4">
    <source>
        <dbReference type="PROSITE" id="PS50112"/>
    </source>
</evidence>
<dbReference type="InterPro" id="IPR035965">
    <property type="entry name" value="PAS-like_dom_sf"/>
</dbReference>
<dbReference type="KEGG" id="mng:MNEG_7706"/>
<protein>
    <recommendedName>
        <fullName evidence="4">PAS domain-containing protein</fullName>
    </recommendedName>
</protein>
<dbReference type="GeneID" id="25740582"/>
<reference evidence="5 6" key="1">
    <citation type="journal article" date="2013" name="BMC Genomics">
        <title>Reconstruction of the lipid metabolism for the microalga Monoraphidium neglectum from its genome sequence reveals characteristics suitable for biofuel production.</title>
        <authorList>
            <person name="Bogen C."/>
            <person name="Al-Dilaimi A."/>
            <person name="Albersmeier A."/>
            <person name="Wichmann J."/>
            <person name="Grundmann M."/>
            <person name="Rupp O."/>
            <person name="Lauersen K.J."/>
            <person name="Blifernez-Klassen O."/>
            <person name="Kalinowski J."/>
            <person name="Goesmann A."/>
            <person name="Mussgnug J.H."/>
            <person name="Kruse O."/>
        </authorList>
    </citation>
    <scope>NUCLEOTIDE SEQUENCE [LARGE SCALE GENOMIC DNA]</scope>
    <source>
        <strain evidence="5 6">SAG 48.87</strain>
    </source>
</reference>
<dbReference type="PANTHER" id="PTHR31600:SF2">
    <property type="entry name" value="GAMETE ENRICHED GENE 10 PROTEIN-RELATED"/>
    <property type="match status" value="1"/>
</dbReference>
<proteinExistence type="predicted"/>